<dbReference type="GO" id="GO:0004364">
    <property type="term" value="F:glutathione transferase activity"/>
    <property type="evidence" value="ECO:0007669"/>
    <property type="project" value="UniProtKB-EC"/>
</dbReference>
<dbReference type="Pfam" id="PF13417">
    <property type="entry name" value="GST_N_3"/>
    <property type="match status" value="1"/>
</dbReference>
<gene>
    <name evidence="6" type="ORF">D9758_013044</name>
</gene>
<dbReference type="Proteomes" id="UP000559256">
    <property type="component" value="Unassembled WGS sequence"/>
</dbReference>
<dbReference type="InterPro" id="IPR036249">
    <property type="entry name" value="Thioredoxin-like_sf"/>
</dbReference>
<dbReference type="GO" id="GO:0005737">
    <property type="term" value="C:cytoplasm"/>
    <property type="evidence" value="ECO:0007669"/>
    <property type="project" value="TreeGrafter"/>
</dbReference>
<dbReference type="EMBL" id="JAACJM010000109">
    <property type="protein sequence ID" value="KAF5345700.1"/>
    <property type="molecule type" value="Genomic_DNA"/>
</dbReference>
<evidence type="ECO:0000259" key="4">
    <source>
        <dbReference type="PROSITE" id="PS50404"/>
    </source>
</evidence>
<dbReference type="SFLD" id="SFLDG00358">
    <property type="entry name" value="Main_(cytGST)"/>
    <property type="match status" value="1"/>
</dbReference>
<comment type="catalytic activity">
    <reaction evidence="3">
        <text>RX + glutathione = an S-substituted glutathione + a halide anion + H(+)</text>
        <dbReference type="Rhea" id="RHEA:16437"/>
        <dbReference type="ChEBI" id="CHEBI:15378"/>
        <dbReference type="ChEBI" id="CHEBI:16042"/>
        <dbReference type="ChEBI" id="CHEBI:17792"/>
        <dbReference type="ChEBI" id="CHEBI:57925"/>
        <dbReference type="ChEBI" id="CHEBI:90779"/>
        <dbReference type="EC" id="2.5.1.18"/>
    </reaction>
</comment>
<dbReference type="GO" id="GO:0006749">
    <property type="term" value="P:glutathione metabolic process"/>
    <property type="evidence" value="ECO:0007669"/>
    <property type="project" value="TreeGrafter"/>
</dbReference>
<dbReference type="SFLD" id="SFLDS00019">
    <property type="entry name" value="Glutathione_Transferase_(cytos"/>
    <property type="match status" value="1"/>
</dbReference>
<feature type="domain" description="GST N-terminal" evidence="4">
    <location>
        <begin position="1"/>
        <end position="82"/>
    </location>
</feature>
<dbReference type="GO" id="GO:0043295">
    <property type="term" value="F:glutathione binding"/>
    <property type="evidence" value="ECO:0007669"/>
    <property type="project" value="TreeGrafter"/>
</dbReference>
<keyword evidence="2" id="KW-0808">Transferase</keyword>
<dbReference type="OrthoDB" id="249703at2759"/>
<dbReference type="PROSITE" id="PS50405">
    <property type="entry name" value="GST_CTER"/>
    <property type="match status" value="1"/>
</dbReference>
<protein>
    <recommendedName>
        <fullName evidence="1">glutathione transferase</fullName>
        <ecNumber evidence="1">2.5.1.18</ecNumber>
    </recommendedName>
</protein>
<accession>A0A8H5FQB7</accession>
<reference evidence="6 7" key="1">
    <citation type="journal article" date="2020" name="ISME J.">
        <title>Uncovering the hidden diversity of litter-decomposition mechanisms in mushroom-forming fungi.</title>
        <authorList>
            <person name="Floudas D."/>
            <person name="Bentzer J."/>
            <person name="Ahren D."/>
            <person name="Johansson T."/>
            <person name="Persson P."/>
            <person name="Tunlid A."/>
        </authorList>
    </citation>
    <scope>NUCLEOTIDE SEQUENCE [LARGE SCALE GENOMIC DNA]</scope>
    <source>
        <strain evidence="6 7">CBS 291.85</strain>
    </source>
</reference>
<sequence>MVLKLYGFDLSSNLQRVAIVLFEKKIPFEYHAVDWTKYEHKSPEYLEKHPFGQVPYLDDDAFVVYECRAICRYLEAKYPDQGPKLAPDSSDIKAKAIFDQAASVEVSNFGPLVDEANFEAIVKPMLFKQPKNEANYNEAIKALDAKLDGYERILAKQKYLAGNELTMIDLFHLPSGARLALGGSDILTSKGPNIARWWKDISSRESWAQVQKGTAPGLVKFD</sequence>
<dbReference type="InterPro" id="IPR040079">
    <property type="entry name" value="Glutathione_S-Trfase"/>
</dbReference>
<dbReference type="SFLD" id="SFLDG01154">
    <property type="entry name" value="Main.5:_Phi-like"/>
    <property type="match status" value="1"/>
</dbReference>
<evidence type="ECO:0000313" key="6">
    <source>
        <dbReference type="EMBL" id="KAF5345700.1"/>
    </source>
</evidence>
<evidence type="ECO:0000256" key="3">
    <source>
        <dbReference type="ARBA" id="ARBA00047960"/>
    </source>
</evidence>
<dbReference type="PANTHER" id="PTHR43900:SF3">
    <property type="entry name" value="GLUTATHIONE S-TRANSFERASE RHO"/>
    <property type="match status" value="1"/>
</dbReference>
<evidence type="ECO:0000256" key="1">
    <source>
        <dbReference type="ARBA" id="ARBA00012452"/>
    </source>
</evidence>
<evidence type="ECO:0000313" key="7">
    <source>
        <dbReference type="Proteomes" id="UP000559256"/>
    </source>
</evidence>
<evidence type="ECO:0000259" key="5">
    <source>
        <dbReference type="PROSITE" id="PS50405"/>
    </source>
</evidence>
<dbReference type="InterPro" id="IPR010987">
    <property type="entry name" value="Glutathione-S-Trfase_C-like"/>
</dbReference>
<dbReference type="PANTHER" id="PTHR43900">
    <property type="entry name" value="GLUTATHIONE S-TRANSFERASE RHO"/>
    <property type="match status" value="1"/>
</dbReference>
<name>A0A8H5FQB7_9AGAR</name>
<organism evidence="6 7">
    <name type="scientific">Tetrapyrgos nigripes</name>
    <dbReference type="NCBI Taxonomy" id="182062"/>
    <lineage>
        <taxon>Eukaryota</taxon>
        <taxon>Fungi</taxon>
        <taxon>Dikarya</taxon>
        <taxon>Basidiomycota</taxon>
        <taxon>Agaricomycotina</taxon>
        <taxon>Agaricomycetes</taxon>
        <taxon>Agaricomycetidae</taxon>
        <taxon>Agaricales</taxon>
        <taxon>Marasmiineae</taxon>
        <taxon>Marasmiaceae</taxon>
        <taxon>Tetrapyrgos</taxon>
    </lineage>
</organism>
<dbReference type="Gene3D" id="3.40.30.10">
    <property type="entry name" value="Glutaredoxin"/>
    <property type="match status" value="1"/>
</dbReference>
<dbReference type="EC" id="2.5.1.18" evidence="1"/>
<dbReference type="Pfam" id="PF00043">
    <property type="entry name" value="GST_C"/>
    <property type="match status" value="1"/>
</dbReference>
<dbReference type="FunFam" id="3.40.30.10:FF:000016">
    <property type="entry name" value="Glutathione S-transferase F2"/>
    <property type="match status" value="1"/>
</dbReference>
<dbReference type="SUPFAM" id="SSF52833">
    <property type="entry name" value="Thioredoxin-like"/>
    <property type="match status" value="1"/>
</dbReference>
<dbReference type="InterPro" id="IPR036282">
    <property type="entry name" value="Glutathione-S-Trfase_C_sf"/>
</dbReference>
<feature type="domain" description="GST C-terminal" evidence="5">
    <location>
        <begin position="91"/>
        <end position="222"/>
    </location>
</feature>
<comment type="caution">
    <text evidence="6">The sequence shown here is derived from an EMBL/GenBank/DDBJ whole genome shotgun (WGS) entry which is preliminary data.</text>
</comment>
<dbReference type="InterPro" id="IPR004046">
    <property type="entry name" value="GST_C"/>
</dbReference>
<dbReference type="SUPFAM" id="SSF47616">
    <property type="entry name" value="GST C-terminal domain-like"/>
    <property type="match status" value="1"/>
</dbReference>
<proteinExistence type="predicted"/>
<dbReference type="PROSITE" id="PS50404">
    <property type="entry name" value="GST_NTER"/>
    <property type="match status" value="1"/>
</dbReference>
<dbReference type="AlphaFoldDB" id="A0A8H5FQB7"/>
<dbReference type="Gene3D" id="1.20.1050.10">
    <property type="match status" value="1"/>
</dbReference>
<evidence type="ECO:0000256" key="2">
    <source>
        <dbReference type="ARBA" id="ARBA00022679"/>
    </source>
</evidence>
<keyword evidence="7" id="KW-1185">Reference proteome</keyword>
<dbReference type="InterPro" id="IPR004045">
    <property type="entry name" value="Glutathione_S-Trfase_N"/>
</dbReference>